<evidence type="ECO:0000313" key="5">
    <source>
        <dbReference type="Proteomes" id="UP000008693"/>
    </source>
</evidence>
<dbReference type="EC" id="2.7.13.3" evidence="4"/>
<dbReference type="eggNOG" id="COG2972">
    <property type="taxonomic scope" value="Bacteria"/>
</dbReference>
<feature type="domain" description="Histidine kinase" evidence="3">
    <location>
        <begin position="331"/>
        <end position="438"/>
    </location>
</feature>
<keyword evidence="5" id="KW-1185">Reference proteome</keyword>
<evidence type="ECO:0000259" key="3">
    <source>
        <dbReference type="PROSITE" id="PS50109"/>
    </source>
</evidence>
<dbReference type="GO" id="GO:0000155">
    <property type="term" value="F:phosphorelay sensor kinase activity"/>
    <property type="evidence" value="ECO:0007669"/>
    <property type="project" value="InterPro"/>
</dbReference>
<dbReference type="GO" id="GO:0016020">
    <property type="term" value="C:membrane"/>
    <property type="evidence" value="ECO:0007669"/>
    <property type="project" value="InterPro"/>
</dbReference>
<dbReference type="InterPro" id="IPR003594">
    <property type="entry name" value="HATPase_dom"/>
</dbReference>
<feature type="transmembrane region" description="Helical" evidence="2">
    <location>
        <begin position="113"/>
        <end position="133"/>
    </location>
</feature>
<keyword evidence="2" id="KW-0812">Transmembrane</keyword>
<dbReference type="Proteomes" id="UP000008693">
    <property type="component" value="Chromosome"/>
</dbReference>
<keyword evidence="4" id="KW-0808">Transferase</keyword>
<name>D2Q7Y2_BIFDB</name>
<feature type="transmembrane region" description="Helical" evidence="2">
    <location>
        <begin position="139"/>
        <end position="157"/>
    </location>
</feature>
<accession>D2Q7Y2</accession>
<sequence>MPSDILHKQGVSPERTRSKSMNHIRRALTYWYTFGYPEINSPHYIRRLACDNLDMVRRCCMFCQLFLMVMCITRLALVGCEWINLWPFVIASVIVTIILVINNRLDDTKNVLFHSYAQTAVFSVTLVVLAGFYDFIAAPGSIAVMTCMALLCVGSLFDSRPIDNLIAYAIGLAVLYAIALAESGPSLVSNLFNMAVSVLLGLCISWYKSRSHFGQLLANDKELKALQHAARVQIMVSQINPHFVCNVLATIQAMCDTDVDKAKEALGLFSAYMRDNTDAVARTEPVPFAMELQHVKRYVSLEQMRFGDKLAVMYDIDTTDFRLPALTVQPIIENAIKHGIGKKENGGFVRLSARERQGVVRIEIADNGVGMDERTLYGLTGSILQTAESVDRPEGDGRSHVGLTNVRERLRLMSHGTLAVSSQPGRGTTVIISIPKGI</sequence>
<keyword evidence="1 4" id="KW-0418">Kinase</keyword>
<dbReference type="KEGG" id="bde:BDP_0273"/>
<keyword evidence="2" id="KW-0472">Membrane</keyword>
<organism evidence="4 5">
    <name type="scientific">Bifidobacterium dentium (strain ATCC 27534 / DSM 20436 / JCM 1195 / Bd1)</name>
    <dbReference type="NCBI Taxonomy" id="401473"/>
    <lineage>
        <taxon>Bacteria</taxon>
        <taxon>Bacillati</taxon>
        <taxon>Actinomycetota</taxon>
        <taxon>Actinomycetes</taxon>
        <taxon>Bifidobacteriales</taxon>
        <taxon>Bifidobacteriaceae</taxon>
        <taxon>Bifidobacterium</taxon>
    </lineage>
</organism>
<reference evidence="4 5" key="1">
    <citation type="journal article" date="2009" name="PLoS Genet.">
        <title>The Bifidobacterium dentium Bd1 genome sequence reflects its genetic adaptation to the human oral cavity.</title>
        <authorList>
            <person name="Ventura M."/>
            <person name="Turroni F."/>
            <person name="Zomer A."/>
            <person name="Foroni E."/>
            <person name="Giubellini V."/>
            <person name="Bottacini F."/>
            <person name="Canchaya C."/>
            <person name="Claesson M.J."/>
            <person name="He F."/>
            <person name="Mantzourani M."/>
            <person name="Mulas L."/>
            <person name="Ferrarini A."/>
            <person name="Gao B."/>
            <person name="Delledonne M."/>
            <person name="Henrissat B."/>
            <person name="Coutinho P."/>
            <person name="Oggioni M."/>
            <person name="Gupta R.S."/>
            <person name="Zhang Z."/>
            <person name="Beighton D."/>
            <person name="Fitzgerald G.F."/>
            <person name="O'Toole P.W."/>
            <person name="van Sinderen D."/>
        </authorList>
    </citation>
    <scope>NUCLEOTIDE SEQUENCE [LARGE SCALE GENOMIC DNA]</scope>
    <source>
        <strain evidence="5">ATCC 27534 / DSM 20436 / JCM 1195 / Bd1</strain>
    </source>
</reference>
<evidence type="ECO:0000256" key="1">
    <source>
        <dbReference type="ARBA" id="ARBA00022777"/>
    </source>
</evidence>
<dbReference type="SMART" id="SM00387">
    <property type="entry name" value="HATPase_c"/>
    <property type="match status" value="1"/>
</dbReference>
<dbReference type="InterPro" id="IPR010559">
    <property type="entry name" value="Sig_transdc_His_kin_internal"/>
</dbReference>
<dbReference type="EMBL" id="CP001750">
    <property type="protein sequence ID" value="ADB08953.1"/>
    <property type="molecule type" value="Genomic_DNA"/>
</dbReference>
<dbReference type="InterPro" id="IPR005467">
    <property type="entry name" value="His_kinase_dom"/>
</dbReference>
<evidence type="ECO:0000313" key="4">
    <source>
        <dbReference type="EMBL" id="ADB08953.1"/>
    </source>
</evidence>
<dbReference type="Pfam" id="PF06580">
    <property type="entry name" value="His_kinase"/>
    <property type="match status" value="1"/>
</dbReference>
<feature type="transmembrane region" description="Helical" evidence="2">
    <location>
        <begin position="83"/>
        <end position="101"/>
    </location>
</feature>
<dbReference type="InterPro" id="IPR036890">
    <property type="entry name" value="HATPase_C_sf"/>
</dbReference>
<gene>
    <name evidence="4" type="ordered locus">BDP_0273</name>
</gene>
<dbReference type="PROSITE" id="PS50109">
    <property type="entry name" value="HIS_KIN"/>
    <property type="match status" value="1"/>
</dbReference>
<proteinExistence type="predicted"/>
<protein>
    <submittedName>
        <fullName evidence="4">Two component system histidine kinase sensor</fullName>
        <ecNumber evidence="4">2.7.13.3</ecNumber>
    </submittedName>
</protein>
<dbReference type="PANTHER" id="PTHR34220">
    <property type="entry name" value="SENSOR HISTIDINE KINASE YPDA"/>
    <property type="match status" value="1"/>
</dbReference>
<feature type="transmembrane region" description="Helical" evidence="2">
    <location>
        <begin position="187"/>
        <end position="207"/>
    </location>
</feature>
<dbReference type="Pfam" id="PF02518">
    <property type="entry name" value="HATPase_c"/>
    <property type="match status" value="1"/>
</dbReference>
<dbReference type="AlphaFoldDB" id="D2Q7Y2"/>
<feature type="transmembrane region" description="Helical" evidence="2">
    <location>
        <begin position="164"/>
        <end position="181"/>
    </location>
</feature>
<dbReference type="PANTHER" id="PTHR34220:SF7">
    <property type="entry name" value="SENSOR HISTIDINE KINASE YPDA"/>
    <property type="match status" value="1"/>
</dbReference>
<evidence type="ECO:0000256" key="2">
    <source>
        <dbReference type="SAM" id="Phobius"/>
    </source>
</evidence>
<dbReference type="Gene3D" id="3.30.565.10">
    <property type="entry name" value="Histidine kinase-like ATPase, C-terminal domain"/>
    <property type="match status" value="1"/>
</dbReference>
<dbReference type="STRING" id="401473.BDP_0273"/>
<feature type="transmembrane region" description="Helical" evidence="2">
    <location>
        <begin position="55"/>
        <end position="77"/>
    </location>
</feature>
<dbReference type="InterPro" id="IPR050640">
    <property type="entry name" value="Bact_2-comp_sensor_kinase"/>
</dbReference>
<dbReference type="HOGENOM" id="CLU_730892_0_0_11"/>
<keyword evidence="2" id="KW-1133">Transmembrane helix</keyword>
<dbReference type="SUPFAM" id="SSF55874">
    <property type="entry name" value="ATPase domain of HSP90 chaperone/DNA topoisomerase II/histidine kinase"/>
    <property type="match status" value="1"/>
</dbReference>